<accession>A0ABV8SJN1</accession>
<evidence type="ECO:0000256" key="12">
    <source>
        <dbReference type="RuleBase" id="RU003357"/>
    </source>
</evidence>
<evidence type="ECO:0000313" key="16">
    <source>
        <dbReference type="EMBL" id="MFC4307783.1"/>
    </source>
</evidence>
<evidence type="ECO:0000256" key="9">
    <source>
        <dbReference type="ARBA" id="ARBA00023136"/>
    </source>
</evidence>
<dbReference type="PROSITE" id="PS52016">
    <property type="entry name" value="TONB_DEPENDENT_REC_3"/>
    <property type="match status" value="1"/>
</dbReference>
<keyword evidence="6" id="KW-0408">Iron</keyword>
<evidence type="ECO:0000256" key="4">
    <source>
        <dbReference type="ARBA" id="ARBA00022496"/>
    </source>
</evidence>
<dbReference type="RefSeq" id="WP_380594339.1">
    <property type="nucleotide sequence ID" value="NZ_JBHSDU010000001.1"/>
</dbReference>
<keyword evidence="4" id="KW-0410">Iron transport</keyword>
<keyword evidence="9 11" id="KW-0472">Membrane</keyword>
<evidence type="ECO:0000256" key="1">
    <source>
        <dbReference type="ARBA" id="ARBA00004571"/>
    </source>
</evidence>
<name>A0ABV8SJN1_9GAMM</name>
<evidence type="ECO:0000256" key="13">
    <source>
        <dbReference type="SAM" id="SignalP"/>
    </source>
</evidence>
<feature type="chain" id="PRO_5046045396" evidence="13">
    <location>
        <begin position="31"/>
        <end position="723"/>
    </location>
</feature>
<organism evidence="16 17">
    <name type="scientific">Steroidobacter flavus</name>
    <dbReference type="NCBI Taxonomy" id="1842136"/>
    <lineage>
        <taxon>Bacteria</taxon>
        <taxon>Pseudomonadati</taxon>
        <taxon>Pseudomonadota</taxon>
        <taxon>Gammaproteobacteria</taxon>
        <taxon>Steroidobacterales</taxon>
        <taxon>Steroidobacteraceae</taxon>
        <taxon>Steroidobacter</taxon>
    </lineage>
</organism>
<dbReference type="PANTHER" id="PTHR32552">
    <property type="entry name" value="FERRICHROME IRON RECEPTOR-RELATED"/>
    <property type="match status" value="1"/>
</dbReference>
<dbReference type="SUPFAM" id="SSF56935">
    <property type="entry name" value="Porins"/>
    <property type="match status" value="1"/>
</dbReference>
<keyword evidence="5 11" id="KW-0812">Transmembrane</keyword>
<evidence type="ECO:0000256" key="10">
    <source>
        <dbReference type="ARBA" id="ARBA00023237"/>
    </source>
</evidence>
<comment type="similarity">
    <text evidence="11 12">Belongs to the TonB-dependent receptor family.</text>
</comment>
<protein>
    <submittedName>
        <fullName evidence="16">TonB-dependent receptor</fullName>
    </submittedName>
</protein>
<evidence type="ECO:0000313" key="17">
    <source>
        <dbReference type="Proteomes" id="UP001595904"/>
    </source>
</evidence>
<keyword evidence="3 11" id="KW-1134">Transmembrane beta strand</keyword>
<evidence type="ECO:0000256" key="8">
    <source>
        <dbReference type="ARBA" id="ARBA00023077"/>
    </source>
</evidence>
<evidence type="ECO:0000256" key="11">
    <source>
        <dbReference type="PROSITE-ProRule" id="PRU01360"/>
    </source>
</evidence>
<dbReference type="Pfam" id="PF00593">
    <property type="entry name" value="TonB_dep_Rec_b-barrel"/>
    <property type="match status" value="1"/>
</dbReference>
<evidence type="ECO:0000256" key="6">
    <source>
        <dbReference type="ARBA" id="ARBA00023004"/>
    </source>
</evidence>
<keyword evidence="16" id="KW-0675">Receptor</keyword>
<dbReference type="InterPro" id="IPR039426">
    <property type="entry name" value="TonB-dep_rcpt-like"/>
</dbReference>
<proteinExistence type="inferred from homology"/>
<dbReference type="InterPro" id="IPR036942">
    <property type="entry name" value="Beta-barrel_TonB_sf"/>
</dbReference>
<keyword evidence="2 11" id="KW-0813">Transport</keyword>
<sequence length="723" mass="78053">MQRQIDGTGRLQGAALALTLAASGMSTALAQTESLVVEEIIVTGTKIERTLQETQTSVSVLTGLELEADNVVGLEEALLRVANANIDPAGNISIRGIDKNGSGGSTTNRMVLGVYVDGVAQSYQSQRFSSSTWDVKQVEVLRGPVGTLQGRNALAGAIVVNTNDPEFDFGGKLRASYGEDNTYQVAGALTGPLVDDVLAFRIAAEKEASDGDIYNTTTRDDKYGEYSQENVRAKLLFTPSSLPGLRALATFTYNKADPAPGSRYILGANYSDRETIVTSAEGSTSESKSGSLQVEYDFGNHLSLTSISAYSSSDTLNLAPFSATDIANPQRITYGDFDDETISQELRIAYSGERLTALFGLYFADLTTEQGRGARINSGALGGPAGDAVVASQVEEKITNYAAFTDITYRLTDKIELQAGGRLDREEADFTRDSAGAFWLNAAGQPTVQLLRPIPANETSLSGTEFLPKAGIVYHFTDDVSLGYVFSKGYRPGGTGVDVMSAIYSDVLFYEFDAEKTDNHEVSLRTSWLDGRFIANANAYYVDWKNQQIVLSGRLSSLDDFVIVNGTSSSLYGAELELLGTFGGFQTFASVGYSKTEYDAIEGLAQRYIDLGFNAGVQLDGKEFRYSPNVKGAIGASYRWDFGLRAAIDGSYVGSSYINAANTAKVPDYTLVNVNISYDTGFGEVFVFAKNVFDEDAVTLWNLPQSRWMRDSRNVGVGFQANF</sequence>
<gene>
    <name evidence="16" type="ORF">ACFPN2_01705</name>
</gene>
<dbReference type="Pfam" id="PF07715">
    <property type="entry name" value="Plug"/>
    <property type="match status" value="1"/>
</dbReference>
<dbReference type="EMBL" id="JBHSDU010000001">
    <property type="protein sequence ID" value="MFC4307783.1"/>
    <property type="molecule type" value="Genomic_DNA"/>
</dbReference>
<feature type="domain" description="TonB-dependent receptor-like beta-barrel" evidence="14">
    <location>
        <begin position="249"/>
        <end position="691"/>
    </location>
</feature>
<evidence type="ECO:0000256" key="3">
    <source>
        <dbReference type="ARBA" id="ARBA00022452"/>
    </source>
</evidence>
<evidence type="ECO:0000259" key="14">
    <source>
        <dbReference type="Pfam" id="PF00593"/>
    </source>
</evidence>
<evidence type="ECO:0000256" key="2">
    <source>
        <dbReference type="ARBA" id="ARBA00022448"/>
    </source>
</evidence>
<reference evidence="17" key="1">
    <citation type="journal article" date="2019" name="Int. J. Syst. Evol. Microbiol.">
        <title>The Global Catalogue of Microorganisms (GCM) 10K type strain sequencing project: providing services to taxonomists for standard genome sequencing and annotation.</title>
        <authorList>
            <consortium name="The Broad Institute Genomics Platform"/>
            <consortium name="The Broad Institute Genome Sequencing Center for Infectious Disease"/>
            <person name="Wu L."/>
            <person name="Ma J."/>
        </authorList>
    </citation>
    <scope>NUCLEOTIDE SEQUENCE [LARGE SCALE GENOMIC DNA]</scope>
    <source>
        <strain evidence="17">CGMCC 1.10759</strain>
    </source>
</reference>
<dbReference type="Proteomes" id="UP001595904">
    <property type="component" value="Unassembled WGS sequence"/>
</dbReference>
<dbReference type="InterPro" id="IPR012910">
    <property type="entry name" value="Plug_dom"/>
</dbReference>
<keyword evidence="10 11" id="KW-0998">Cell outer membrane</keyword>
<keyword evidence="17" id="KW-1185">Reference proteome</keyword>
<dbReference type="Gene3D" id="2.40.170.20">
    <property type="entry name" value="TonB-dependent receptor, beta-barrel domain"/>
    <property type="match status" value="1"/>
</dbReference>
<keyword evidence="8 12" id="KW-0798">TonB box</keyword>
<keyword evidence="13" id="KW-0732">Signal</keyword>
<evidence type="ECO:0000256" key="5">
    <source>
        <dbReference type="ARBA" id="ARBA00022692"/>
    </source>
</evidence>
<feature type="domain" description="TonB-dependent receptor plug" evidence="15">
    <location>
        <begin position="51"/>
        <end position="157"/>
    </location>
</feature>
<dbReference type="InterPro" id="IPR000531">
    <property type="entry name" value="Beta-barrel_TonB"/>
</dbReference>
<keyword evidence="7" id="KW-0406">Ion transport</keyword>
<comment type="subcellular location">
    <subcellularLocation>
        <location evidence="1 11">Cell outer membrane</location>
        <topology evidence="1 11">Multi-pass membrane protein</topology>
    </subcellularLocation>
</comment>
<feature type="signal peptide" evidence="13">
    <location>
        <begin position="1"/>
        <end position="30"/>
    </location>
</feature>
<dbReference type="PANTHER" id="PTHR32552:SF81">
    <property type="entry name" value="TONB-DEPENDENT OUTER MEMBRANE RECEPTOR"/>
    <property type="match status" value="1"/>
</dbReference>
<comment type="caution">
    <text evidence="16">The sequence shown here is derived from an EMBL/GenBank/DDBJ whole genome shotgun (WGS) entry which is preliminary data.</text>
</comment>
<evidence type="ECO:0000259" key="15">
    <source>
        <dbReference type="Pfam" id="PF07715"/>
    </source>
</evidence>
<evidence type="ECO:0000256" key="7">
    <source>
        <dbReference type="ARBA" id="ARBA00023065"/>
    </source>
</evidence>